<keyword evidence="3" id="KW-0326">Glycosidase</keyword>
<dbReference type="Proteomes" id="UP000256877">
    <property type="component" value="Unassembled WGS sequence"/>
</dbReference>
<evidence type="ECO:0000256" key="2">
    <source>
        <dbReference type="ARBA" id="ARBA00022801"/>
    </source>
</evidence>
<comment type="similarity">
    <text evidence="1 4">Belongs to the glycosyl hydrolase 1 family.</text>
</comment>
<dbReference type="PANTHER" id="PTHR10353">
    <property type="entry name" value="GLYCOSYL HYDROLASE"/>
    <property type="match status" value="1"/>
</dbReference>
<evidence type="ECO:0000256" key="1">
    <source>
        <dbReference type="ARBA" id="ARBA00010838"/>
    </source>
</evidence>
<protein>
    <submittedName>
        <fullName evidence="5">Beta-glucosidase</fullName>
    </submittedName>
</protein>
<keyword evidence="2" id="KW-0378">Hydrolase</keyword>
<dbReference type="EMBL" id="NMUF01000027">
    <property type="protein sequence ID" value="RFA97410.1"/>
    <property type="molecule type" value="Genomic_DNA"/>
</dbReference>
<dbReference type="InterPro" id="IPR017853">
    <property type="entry name" value="GH"/>
</dbReference>
<dbReference type="EMBL" id="NMUE01000009">
    <property type="protein sequence ID" value="RFA96889.1"/>
    <property type="molecule type" value="Genomic_DNA"/>
</dbReference>
<dbReference type="PANTHER" id="PTHR10353:SF36">
    <property type="entry name" value="LP05116P"/>
    <property type="match status" value="1"/>
</dbReference>
<evidence type="ECO:0000313" key="5">
    <source>
        <dbReference type="EMBL" id="RFA96889.1"/>
    </source>
</evidence>
<proteinExistence type="inferred from homology"/>
<accession>A0A371R0S3</accession>
<dbReference type="GO" id="GO:0008422">
    <property type="term" value="F:beta-glucosidase activity"/>
    <property type="evidence" value="ECO:0007669"/>
    <property type="project" value="TreeGrafter"/>
</dbReference>
<dbReference type="RefSeq" id="WP_116420802.1">
    <property type="nucleotide sequence ID" value="NZ_NMUE01000009.1"/>
</dbReference>
<dbReference type="Pfam" id="PF00232">
    <property type="entry name" value="Glyco_hydro_1"/>
    <property type="match status" value="1"/>
</dbReference>
<dbReference type="InterPro" id="IPR001360">
    <property type="entry name" value="Glyco_hydro_1"/>
</dbReference>
<dbReference type="Proteomes" id="UP000257123">
    <property type="component" value="Unassembled WGS sequence"/>
</dbReference>
<reference evidence="7 8" key="1">
    <citation type="submission" date="2017-07" db="EMBL/GenBank/DDBJ databases">
        <title>Draft genome sequence of aerobic hyperthermophilic archaea, Pyrobaculum aerophilum YKB31 and YKB32.</title>
        <authorList>
            <person name="Mochizuki T."/>
            <person name="Berliner A.J."/>
            <person name="Yoshida-Takashima Y."/>
            <person name="Takaki Y."/>
            <person name="Nunoura T."/>
            <person name="Takai K."/>
        </authorList>
    </citation>
    <scope>NUCLEOTIDE SEQUENCE [LARGE SCALE GENOMIC DNA]</scope>
    <source>
        <strain evidence="5 8">YKB31</strain>
        <strain evidence="6 7">YKB32</strain>
    </source>
</reference>
<evidence type="ECO:0000256" key="4">
    <source>
        <dbReference type="RuleBase" id="RU003690"/>
    </source>
</evidence>
<evidence type="ECO:0000256" key="3">
    <source>
        <dbReference type="ARBA" id="ARBA00023295"/>
    </source>
</evidence>
<dbReference type="OrthoDB" id="84443at2157"/>
<evidence type="ECO:0000313" key="6">
    <source>
        <dbReference type="EMBL" id="RFA97410.1"/>
    </source>
</evidence>
<comment type="caution">
    <text evidence="5">The sequence shown here is derived from an EMBL/GenBank/DDBJ whole genome shotgun (WGS) entry which is preliminary data.</text>
</comment>
<sequence>MKIGAAVSPYQHFGFCQCDMPDEPGAYHILFYDEDIALAKSMGLDVFRTGIEWALVEPSEGRYNNEGLRLFKKYLSDIKAAGLETWVTLHHFTNPRWVWKYGGWESRETSKRFLAYVDLVARELGEYIDVAIIFNEPNMYTFLAYIRGDLPPHGFLSLKHMKRAKDNIDRVVLDARDVLKSYGILATFTHSYSKFESKNKLFKLVLYFLNKQNLKYLDMFKEMDYMALNFYVVGRYEDFALRFTLRPKALLEVKYVKPLAVTEFGIATRNEKLRHKYLCAMANIFQEAKPVAAIWWSFLHGYEWGLGYQPFFALVDVKGSRRVPTPLAFKFRDTLKNPPRCQLDEVDLGLEWRWEAPVEGGS</sequence>
<dbReference type="Gene3D" id="3.20.20.80">
    <property type="entry name" value="Glycosidases"/>
    <property type="match status" value="2"/>
</dbReference>
<dbReference type="GO" id="GO:0005975">
    <property type="term" value="P:carbohydrate metabolic process"/>
    <property type="evidence" value="ECO:0007669"/>
    <property type="project" value="InterPro"/>
</dbReference>
<gene>
    <name evidence="5" type="ORF">CGL51_04225</name>
    <name evidence="6" type="ORF">CGL52_09465</name>
</gene>
<evidence type="ECO:0000313" key="7">
    <source>
        <dbReference type="Proteomes" id="UP000256877"/>
    </source>
</evidence>
<name>A0A371R0S3_9CREN</name>
<organism evidence="5 8">
    <name type="scientific">Pyrobaculum aerophilum</name>
    <dbReference type="NCBI Taxonomy" id="13773"/>
    <lineage>
        <taxon>Archaea</taxon>
        <taxon>Thermoproteota</taxon>
        <taxon>Thermoprotei</taxon>
        <taxon>Thermoproteales</taxon>
        <taxon>Thermoproteaceae</taxon>
        <taxon>Pyrobaculum</taxon>
    </lineage>
</organism>
<evidence type="ECO:0000313" key="8">
    <source>
        <dbReference type="Proteomes" id="UP000257123"/>
    </source>
</evidence>
<dbReference type="AlphaFoldDB" id="A0A371R0S3"/>
<dbReference type="SUPFAM" id="SSF51445">
    <property type="entry name" value="(Trans)glycosidases"/>
    <property type="match status" value="1"/>
</dbReference>